<accession>A0A8H7R3P8</accession>
<keyword evidence="1" id="KW-0472">Membrane</keyword>
<dbReference type="Proteomes" id="UP000603453">
    <property type="component" value="Unassembled WGS sequence"/>
</dbReference>
<proteinExistence type="predicted"/>
<keyword evidence="1" id="KW-0812">Transmembrane</keyword>
<reference evidence="2" key="1">
    <citation type="submission" date="2020-12" db="EMBL/GenBank/DDBJ databases">
        <title>Metabolic potential, ecology and presence of endohyphal bacteria is reflected in genomic diversity of Mucoromycotina.</title>
        <authorList>
            <person name="Muszewska A."/>
            <person name="Okrasinska A."/>
            <person name="Steczkiewicz K."/>
            <person name="Drgas O."/>
            <person name="Orlowska M."/>
            <person name="Perlinska-Lenart U."/>
            <person name="Aleksandrzak-Piekarczyk T."/>
            <person name="Szatraj K."/>
            <person name="Zielenkiewicz U."/>
            <person name="Pilsyk S."/>
            <person name="Malc E."/>
            <person name="Mieczkowski P."/>
            <person name="Kruszewska J.S."/>
            <person name="Biernat P."/>
            <person name="Pawlowska J."/>
        </authorList>
    </citation>
    <scope>NUCLEOTIDE SEQUENCE</scope>
    <source>
        <strain evidence="2">WA0000017839</strain>
    </source>
</reference>
<feature type="non-terminal residue" evidence="2">
    <location>
        <position position="1"/>
    </location>
</feature>
<evidence type="ECO:0000256" key="1">
    <source>
        <dbReference type="SAM" id="Phobius"/>
    </source>
</evidence>
<dbReference type="OrthoDB" id="2279810at2759"/>
<sequence length="153" mass="17509">EFEQDNGEFSQDAKLYLVFLGGSFFSSVMEMVATLAACCRRDTAETDQESCQTSHRKTSKSWFIRIICFTLLIQIIFSLFGTHLIYKLEKDAIPVDIQHNIFISCAILWINYLSLTVFSFILLFASFCILIGTSNQQKKSAQQDEETRPLILI</sequence>
<comment type="caution">
    <text evidence="2">The sequence shown here is derived from an EMBL/GenBank/DDBJ whole genome shotgun (WGS) entry which is preliminary data.</text>
</comment>
<organism evidence="2 3">
    <name type="scientific">Mucor saturninus</name>
    <dbReference type="NCBI Taxonomy" id="64648"/>
    <lineage>
        <taxon>Eukaryota</taxon>
        <taxon>Fungi</taxon>
        <taxon>Fungi incertae sedis</taxon>
        <taxon>Mucoromycota</taxon>
        <taxon>Mucoromycotina</taxon>
        <taxon>Mucoromycetes</taxon>
        <taxon>Mucorales</taxon>
        <taxon>Mucorineae</taxon>
        <taxon>Mucoraceae</taxon>
        <taxon>Mucor</taxon>
    </lineage>
</organism>
<feature type="transmembrane region" description="Helical" evidence="1">
    <location>
        <begin position="15"/>
        <end position="38"/>
    </location>
</feature>
<dbReference type="AlphaFoldDB" id="A0A8H7R3P8"/>
<evidence type="ECO:0000313" key="2">
    <source>
        <dbReference type="EMBL" id="KAG2203897.1"/>
    </source>
</evidence>
<protein>
    <submittedName>
        <fullName evidence="2">Uncharacterized protein</fullName>
    </submittedName>
</protein>
<gene>
    <name evidence="2" type="ORF">INT47_007480</name>
</gene>
<evidence type="ECO:0000313" key="3">
    <source>
        <dbReference type="Proteomes" id="UP000603453"/>
    </source>
</evidence>
<feature type="transmembrane region" description="Helical" evidence="1">
    <location>
        <begin position="62"/>
        <end position="86"/>
    </location>
</feature>
<keyword evidence="1" id="KW-1133">Transmembrane helix</keyword>
<name>A0A8H7R3P8_9FUNG</name>
<feature type="transmembrane region" description="Helical" evidence="1">
    <location>
        <begin position="106"/>
        <end position="132"/>
    </location>
</feature>
<dbReference type="EMBL" id="JAEPRD010000048">
    <property type="protein sequence ID" value="KAG2203897.1"/>
    <property type="molecule type" value="Genomic_DNA"/>
</dbReference>
<keyword evidence="3" id="KW-1185">Reference proteome</keyword>